<dbReference type="PANTHER" id="PTHR24365">
    <property type="entry name" value="TOLL-LIKE RECEPTOR"/>
    <property type="match status" value="1"/>
</dbReference>
<sequence length="1117" mass="128815">MPLQQECKITTIQSEVKGLDPDVAGKSDVMGEVKRLECAWMSLNPGGLLHSDDKGCYSLVLKNMDYWRTTCALLLLMLSSPYLSTESCSIYESSVNGTCFCDELEGPLGGWSYTCIYSHPFQTLYAVDYVPGSSITFQCADQEPHYESIFRQVELGQIQTFMFQACSLPNTSFSEIIPYREKYPVEKFIIKNTKDDKPFTASLFGNMSSSLKTLSLNDNDIESLPESLFSNFSQLKSLSLSDNRLQSLPESIFHDMTNLLTLEISNNLLESLPESLFHNLILLENLFLSKNKLRILPNGIFRNLSNLVGLDLSDNNLMQLPDKAFSGLANLIHIRLRGNKLKTLAEDLFQNSPNIKTIELQLNSFTEPLAENLLFGLTQLEKFDVSHSNLTEIRENFFSYSPKLTIINVPANNLTRLPKNIFHNNSMLKEINLNFNRLAELPPDLFPDQMNLYKLSIYGNNLSEIPGGIFQKARKIKILVLGKNQIRNANQTIFRDLPLLEFLDLSVNNLTFFELDAATNENWKHIDLSYNSLTEMPYFQWLRYLKVEWLNLEHNKISYLTLPLLYLNKKDSAVLNFAHNNIKTVNVSIIFNYDMALNYYKVPSRDLNNYAEIRVILNSNPFVCDCRLYDFYRYLKQSHKLILRPIRLDSDSDNNLTCNKPQNLAGKAVMSLTADHFTCEIQKSCAHPCHCYFRAKDELNIMNCSYNKISALPPTAPYNTTVLFFEENMLTNMSSFNDEIWENLIELFLDNNQITNLDHWQIPNNLRNISLRGNRIKQLPPTLISFISNVPNFAITLEDNPFHCNCSTKSFKKWLAEHYKNVKDVQNLMCANSLKWNGTLARAPILTTPDDILCPLDDWPYKLHLISVTVICVVLALLLFVVSVLYYRNKQTVIAYVYIHMHHVFTCFFSEEDMDEDKIFDAFVSYSSSDRDVALALTYELERKEPLFNLCIHERNWIAGNPISWNIFNSVHNSKRTILIISKEFLKSMWFQVEFHTAYYQMLEDKIDRLIIIVKGELPPKDTLDKDLQYLLSTKTYLIWEEKWFWEKLKYAMPHKKQQLVPNDVLALKDRPASEKIKTVDNQIAILSAKSGKDLEIVPNHTSSTMNLVKKDSSNKK</sequence>
<evidence type="ECO:0000256" key="11">
    <source>
        <dbReference type="SAM" id="Phobius"/>
    </source>
</evidence>
<evidence type="ECO:0000256" key="8">
    <source>
        <dbReference type="ARBA" id="ARBA00023136"/>
    </source>
</evidence>
<gene>
    <name evidence="13" type="ORF">LARSCL_LOCUS427</name>
</gene>
<dbReference type="GO" id="GO:0038023">
    <property type="term" value="F:signaling receptor activity"/>
    <property type="evidence" value="ECO:0007669"/>
    <property type="project" value="TreeGrafter"/>
</dbReference>
<keyword evidence="9" id="KW-0675">Receptor</keyword>
<evidence type="ECO:0000256" key="2">
    <source>
        <dbReference type="ARBA" id="ARBA00009634"/>
    </source>
</evidence>
<dbReference type="EMBL" id="CAXIEN010000002">
    <property type="protein sequence ID" value="CAL1261484.1"/>
    <property type="molecule type" value="Genomic_DNA"/>
</dbReference>
<keyword evidence="14" id="KW-1185">Reference proteome</keyword>
<evidence type="ECO:0000313" key="13">
    <source>
        <dbReference type="EMBL" id="CAL1261484.1"/>
    </source>
</evidence>
<keyword evidence="10" id="KW-0325">Glycoprotein</keyword>
<evidence type="ECO:0000256" key="10">
    <source>
        <dbReference type="ARBA" id="ARBA00023180"/>
    </source>
</evidence>
<name>A0AAV1YUD5_9ARAC</name>
<dbReference type="SMART" id="SM00369">
    <property type="entry name" value="LRR_TYP"/>
    <property type="match status" value="13"/>
</dbReference>
<accession>A0AAV1YUD5</accession>
<dbReference type="FunFam" id="3.80.10.10:FF:001164">
    <property type="entry name" value="GH01279p"/>
    <property type="match status" value="1"/>
</dbReference>
<evidence type="ECO:0000256" key="6">
    <source>
        <dbReference type="ARBA" id="ARBA00022737"/>
    </source>
</evidence>
<evidence type="ECO:0000313" key="14">
    <source>
        <dbReference type="Proteomes" id="UP001497382"/>
    </source>
</evidence>
<keyword evidence="5" id="KW-0732">Signal</keyword>
<protein>
    <recommendedName>
        <fullName evidence="12">TIR domain-containing protein</fullName>
    </recommendedName>
</protein>
<evidence type="ECO:0000259" key="12">
    <source>
        <dbReference type="PROSITE" id="PS50104"/>
    </source>
</evidence>
<dbReference type="InterPro" id="IPR032675">
    <property type="entry name" value="LRR_dom_sf"/>
</dbReference>
<dbReference type="Gene3D" id="3.80.10.10">
    <property type="entry name" value="Ribonuclease Inhibitor"/>
    <property type="match status" value="3"/>
</dbReference>
<evidence type="ECO:0000256" key="4">
    <source>
        <dbReference type="ARBA" id="ARBA00022692"/>
    </source>
</evidence>
<proteinExistence type="inferred from homology"/>
<dbReference type="SMART" id="SM00364">
    <property type="entry name" value="LRR_BAC"/>
    <property type="match status" value="8"/>
</dbReference>
<dbReference type="GO" id="GO:0005886">
    <property type="term" value="C:plasma membrane"/>
    <property type="evidence" value="ECO:0007669"/>
    <property type="project" value="TreeGrafter"/>
</dbReference>
<feature type="domain" description="TIR" evidence="12">
    <location>
        <begin position="918"/>
        <end position="1053"/>
    </location>
</feature>
<organism evidence="13 14">
    <name type="scientific">Larinioides sclopetarius</name>
    <dbReference type="NCBI Taxonomy" id="280406"/>
    <lineage>
        <taxon>Eukaryota</taxon>
        <taxon>Metazoa</taxon>
        <taxon>Ecdysozoa</taxon>
        <taxon>Arthropoda</taxon>
        <taxon>Chelicerata</taxon>
        <taxon>Arachnida</taxon>
        <taxon>Araneae</taxon>
        <taxon>Araneomorphae</taxon>
        <taxon>Entelegynae</taxon>
        <taxon>Araneoidea</taxon>
        <taxon>Araneidae</taxon>
        <taxon>Larinioides</taxon>
    </lineage>
</organism>
<comment type="subcellular location">
    <subcellularLocation>
        <location evidence="1">Membrane</location>
        <topology evidence="1">Single-pass type I membrane protein</topology>
    </subcellularLocation>
</comment>
<evidence type="ECO:0000256" key="1">
    <source>
        <dbReference type="ARBA" id="ARBA00004479"/>
    </source>
</evidence>
<evidence type="ECO:0000256" key="3">
    <source>
        <dbReference type="ARBA" id="ARBA00022614"/>
    </source>
</evidence>
<dbReference type="SMART" id="SM00082">
    <property type="entry name" value="LRRCT"/>
    <property type="match status" value="2"/>
</dbReference>
<dbReference type="PROSITE" id="PS51450">
    <property type="entry name" value="LRR"/>
    <property type="match status" value="5"/>
</dbReference>
<dbReference type="SUPFAM" id="SSF52058">
    <property type="entry name" value="L domain-like"/>
    <property type="match status" value="3"/>
</dbReference>
<dbReference type="InterPro" id="IPR001611">
    <property type="entry name" value="Leu-rich_rpt"/>
</dbReference>
<dbReference type="InterPro" id="IPR000483">
    <property type="entry name" value="Cys-rich_flank_reg_C"/>
</dbReference>
<reference evidence="13 14" key="1">
    <citation type="submission" date="2024-04" db="EMBL/GenBank/DDBJ databases">
        <authorList>
            <person name="Rising A."/>
            <person name="Reimegard J."/>
            <person name="Sonavane S."/>
            <person name="Akerstrom W."/>
            <person name="Nylinder S."/>
            <person name="Hedman E."/>
            <person name="Kallberg Y."/>
        </authorList>
    </citation>
    <scope>NUCLEOTIDE SEQUENCE [LARGE SCALE GENOMIC DNA]</scope>
</reference>
<dbReference type="Pfam" id="PF13306">
    <property type="entry name" value="LRR_5"/>
    <property type="match status" value="1"/>
</dbReference>
<dbReference type="InterPro" id="IPR035897">
    <property type="entry name" value="Toll_tir_struct_dom_sf"/>
</dbReference>
<keyword evidence="3" id="KW-0433">Leucine-rich repeat</keyword>
<dbReference type="SMART" id="SM00255">
    <property type="entry name" value="TIR"/>
    <property type="match status" value="1"/>
</dbReference>
<dbReference type="InterPro" id="IPR026906">
    <property type="entry name" value="LRR_5"/>
</dbReference>
<evidence type="ECO:0000256" key="5">
    <source>
        <dbReference type="ARBA" id="ARBA00022729"/>
    </source>
</evidence>
<comment type="caution">
    <text evidence="13">The sequence shown here is derived from an EMBL/GenBank/DDBJ whole genome shotgun (WGS) entry which is preliminary data.</text>
</comment>
<dbReference type="InterPro" id="IPR000157">
    <property type="entry name" value="TIR_dom"/>
</dbReference>
<dbReference type="SUPFAM" id="SSF52200">
    <property type="entry name" value="Toll/Interleukin receptor TIR domain"/>
    <property type="match status" value="1"/>
</dbReference>
<keyword evidence="7 11" id="KW-1133">Transmembrane helix</keyword>
<keyword evidence="8 11" id="KW-0472">Membrane</keyword>
<evidence type="ECO:0000256" key="7">
    <source>
        <dbReference type="ARBA" id="ARBA00022989"/>
    </source>
</evidence>
<dbReference type="Proteomes" id="UP001497382">
    <property type="component" value="Unassembled WGS sequence"/>
</dbReference>
<dbReference type="Pfam" id="PF01582">
    <property type="entry name" value="TIR"/>
    <property type="match status" value="1"/>
</dbReference>
<dbReference type="GO" id="GO:0002224">
    <property type="term" value="P:toll-like receptor signaling pathway"/>
    <property type="evidence" value="ECO:0007669"/>
    <property type="project" value="TreeGrafter"/>
</dbReference>
<dbReference type="AlphaFoldDB" id="A0AAV1YUD5"/>
<keyword evidence="6" id="KW-0677">Repeat</keyword>
<dbReference type="PANTHER" id="PTHR24365:SF541">
    <property type="entry name" value="PROTEIN TOLL-RELATED"/>
    <property type="match status" value="1"/>
</dbReference>
<dbReference type="Gene3D" id="3.40.50.10140">
    <property type="entry name" value="Toll/interleukin-1 receptor homology (TIR) domain"/>
    <property type="match status" value="1"/>
</dbReference>
<dbReference type="SMART" id="SM00365">
    <property type="entry name" value="LRR_SD22"/>
    <property type="match status" value="6"/>
</dbReference>
<evidence type="ECO:0000256" key="9">
    <source>
        <dbReference type="ARBA" id="ARBA00023170"/>
    </source>
</evidence>
<comment type="similarity">
    <text evidence="2">Belongs to the Toll-like receptor family.</text>
</comment>
<dbReference type="PROSITE" id="PS50104">
    <property type="entry name" value="TIR"/>
    <property type="match status" value="1"/>
</dbReference>
<feature type="transmembrane region" description="Helical" evidence="11">
    <location>
        <begin position="863"/>
        <end position="887"/>
    </location>
</feature>
<dbReference type="InterPro" id="IPR003591">
    <property type="entry name" value="Leu-rich_rpt_typical-subtyp"/>
</dbReference>
<dbReference type="Pfam" id="PF13855">
    <property type="entry name" value="LRR_8"/>
    <property type="match status" value="2"/>
</dbReference>
<keyword evidence="4 11" id="KW-0812">Transmembrane</keyword>